<dbReference type="GO" id="GO:0043565">
    <property type="term" value="F:sequence-specific DNA binding"/>
    <property type="evidence" value="ECO:0007669"/>
    <property type="project" value="InterPro"/>
</dbReference>
<accession>A0A097R5A9</accession>
<sequence>MSQITNIDISKDYDETQGSDDVHYQSFARMAAFFGRDMKPHRHDSFFQMHFLNTGQIELQLDDHRYSVQAPLFVLTPPSVPHAFFTEPDSDGHVLTVRQELIWPLLEVLYPGKRDAFDLPGICLSLADKPHELAALDHYWALIARESTSELGGREHTLVLLAQAVFTLLLRNVPLDEQSSSGMRGEMRVFQRLNQLIDENFRLHWSVPEYANKLGITESRLTDICRRFANRPPKRLIFDRQLREAKRLLLFSDSAVSEIAYQLGFKDPAYFARFFNRLVGCSPSAYRAEQIAVSH</sequence>
<dbReference type="eggNOG" id="COG0662">
    <property type="taxonomic scope" value="Bacteria"/>
</dbReference>
<dbReference type="RefSeq" id="WP_038502424.1">
    <property type="nucleotide sequence ID" value="NZ_CP009706.1"/>
</dbReference>
<dbReference type="SUPFAM" id="SSF46689">
    <property type="entry name" value="Homeodomain-like"/>
    <property type="match status" value="1"/>
</dbReference>
<dbReference type="Pfam" id="PF12833">
    <property type="entry name" value="HTH_18"/>
    <property type="match status" value="1"/>
</dbReference>
<evidence type="ECO:0000256" key="3">
    <source>
        <dbReference type="ARBA" id="ARBA00023159"/>
    </source>
</evidence>
<gene>
    <name evidence="7" type="ORF">AT03_16955</name>
</gene>
<dbReference type="InterPro" id="IPR018060">
    <property type="entry name" value="HTH_AraC"/>
</dbReference>
<dbReference type="PANTHER" id="PTHR43280:SF19">
    <property type="entry name" value="4-HYDROXYPHENYLACETATE CATABOLISM PROTEIN"/>
    <property type="match status" value="1"/>
</dbReference>
<keyword evidence="2" id="KW-0238">DNA-binding</keyword>
<keyword evidence="8" id="KW-1185">Reference proteome</keyword>
<dbReference type="KEGG" id="hav:AT03_16955"/>
<dbReference type="InterPro" id="IPR009057">
    <property type="entry name" value="Homeodomain-like_sf"/>
</dbReference>
<keyword evidence="4" id="KW-0804">Transcription</keyword>
<dbReference type="NCBIfam" id="TIGR02297">
    <property type="entry name" value="HpaA"/>
    <property type="match status" value="1"/>
</dbReference>
<dbReference type="PROSITE" id="PS01124">
    <property type="entry name" value="HTH_ARAC_FAMILY_2"/>
    <property type="match status" value="1"/>
</dbReference>
<dbReference type="Gene3D" id="2.60.120.10">
    <property type="entry name" value="Jelly Rolls"/>
    <property type="match status" value="1"/>
</dbReference>
<reference evidence="7 8" key="1">
    <citation type="journal article" date="2014" name="Gut Pathog.">
        <title>Gene clusters of Hafnia alvei strain FB1 important in survival and pathogenesis: a draft genome perspective.</title>
        <authorList>
            <person name="Tan J.Y."/>
            <person name="Yin W.F."/>
            <person name="Chan K.G."/>
        </authorList>
    </citation>
    <scope>NUCLEOTIDE SEQUENCE [LARGE SCALE GENOMIC DNA]</scope>
    <source>
        <strain evidence="7 8">FB1</strain>
    </source>
</reference>
<dbReference type="AlphaFoldDB" id="A0A097R5A9"/>
<protein>
    <recommendedName>
        <fullName evidence="5">Arabinose operon regulatory protein</fullName>
    </recommendedName>
</protein>
<dbReference type="InterPro" id="IPR047264">
    <property type="entry name" value="Cupin_HpaA-like_N"/>
</dbReference>
<evidence type="ECO:0000256" key="1">
    <source>
        <dbReference type="ARBA" id="ARBA00023015"/>
    </source>
</evidence>
<keyword evidence="3" id="KW-0010">Activator</keyword>
<evidence type="ECO:0000256" key="4">
    <source>
        <dbReference type="ARBA" id="ARBA00023163"/>
    </source>
</evidence>
<dbReference type="InterPro" id="IPR003313">
    <property type="entry name" value="AraC-bd"/>
</dbReference>
<dbReference type="OrthoDB" id="9814125at2"/>
<dbReference type="HOGENOM" id="CLU_000445_88_2_6"/>
<organism evidence="7 8">
    <name type="scientific">Hafnia alvei FB1</name>
    <dbReference type="NCBI Taxonomy" id="1453496"/>
    <lineage>
        <taxon>Bacteria</taxon>
        <taxon>Pseudomonadati</taxon>
        <taxon>Pseudomonadota</taxon>
        <taxon>Gammaproteobacteria</taxon>
        <taxon>Enterobacterales</taxon>
        <taxon>Hafniaceae</taxon>
        <taxon>Hafnia</taxon>
    </lineage>
</organism>
<dbReference type="InterPro" id="IPR011051">
    <property type="entry name" value="RmlC_Cupin_sf"/>
</dbReference>
<dbReference type="Pfam" id="PF02311">
    <property type="entry name" value="AraC_binding"/>
    <property type="match status" value="1"/>
</dbReference>
<dbReference type="InterPro" id="IPR018062">
    <property type="entry name" value="HTH_AraC-typ_CS"/>
</dbReference>
<dbReference type="InterPro" id="IPR020449">
    <property type="entry name" value="Tscrpt_reg_AraC-type_HTH"/>
</dbReference>
<dbReference type="Proteomes" id="UP000029986">
    <property type="component" value="Chromosome"/>
</dbReference>
<dbReference type="Gene3D" id="1.10.10.60">
    <property type="entry name" value="Homeodomain-like"/>
    <property type="match status" value="1"/>
</dbReference>
<evidence type="ECO:0000313" key="7">
    <source>
        <dbReference type="EMBL" id="AIU73916.1"/>
    </source>
</evidence>
<dbReference type="EMBL" id="CP009706">
    <property type="protein sequence ID" value="AIU73916.1"/>
    <property type="molecule type" value="Genomic_DNA"/>
</dbReference>
<dbReference type="CDD" id="cd06999">
    <property type="entry name" value="cupin_HpaA-like_N"/>
    <property type="match status" value="1"/>
</dbReference>
<evidence type="ECO:0000313" key="8">
    <source>
        <dbReference type="Proteomes" id="UP000029986"/>
    </source>
</evidence>
<evidence type="ECO:0000259" key="6">
    <source>
        <dbReference type="PROSITE" id="PS01124"/>
    </source>
</evidence>
<dbReference type="SMART" id="SM00342">
    <property type="entry name" value="HTH_ARAC"/>
    <property type="match status" value="1"/>
</dbReference>
<evidence type="ECO:0000256" key="5">
    <source>
        <dbReference type="ARBA" id="ARBA00044978"/>
    </source>
</evidence>
<dbReference type="SUPFAM" id="SSF51182">
    <property type="entry name" value="RmlC-like cupins"/>
    <property type="match status" value="1"/>
</dbReference>
<name>A0A097R5A9_HAFAL</name>
<dbReference type="PRINTS" id="PR00032">
    <property type="entry name" value="HTHARAC"/>
</dbReference>
<evidence type="ECO:0000256" key="2">
    <source>
        <dbReference type="ARBA" id="ARBA00023125"/>
    </source>
</evidence>
<dbReference type="eggNOG" id="COG2207">
    <property type="taxonomic scope" value="Bacteria"/>
</dbReference>
<dbReference type="PANTHER" id="PTHR43280">
    <property type="entry name" value="ARAC-FAMILY TRANSCRIPTIONAL REGULATOR"/>
    <property type="match status" value="1"/>
</dbReference>
<feature type="domain" description="HTH araC/xylS-type" evidence="6">
    <location>
        <begin position="191"/>
        <end position="289"/>
    </location>
</feature>
<dbReference type="GO" id="GO:0003700">
    <property type="term" value="F:DNA-binding transcription factor activity"/>
    <property type="evidence" value="ECO:0007669"/>
    <property type="project" value="InterPro"/>
</dbReference>
<keyword evidence="1" id="KW-0805">Transcription regulation</keyword>
<dbReference type="InterPro" id="IPR011983">
    <property type="entry name" value="HpaA_TReg"/>
</dbReference>
<dbReference type="PATRIC" id="fig|1453496.5.peg.3480"/>
<dbReference type="PROSITE" id="PS00041">
    <property type="entry name" value="HTH_ARAC_FAMILY_1"/>
    <property type="match status" value="1"/>
</dbReference>
<dbReference type="InterPro" id="IPR014710">
    <property type="entry name" value="RmlC-like_jellyroll"/>
</dbReference>
<proteinExistence type="predicted"/>